<proteinExistence type="predicted"/>
<dbReference type="EMBL" id="UINC01056745">
    <property type="protein sequence ID" value="SVB77143.1"/>
    <property type="molecule type" value="Genomic_DNA"/>
</dbReference>
<evidence type="ECO:0000313" key="1">
    <source>
        <dbReference type="EMBL" id="SVB77143.1"/>
    </source>
</evidence>
<accession>A0A382GRD6</accession>
<feature type="non-terminal residue" evidence="1">
    <location>
        <position position="162"/>
    </location>
</feature>
<sequence length="162" mass="18710">MLNLLITDSSLYCTQWDYQKDKPVLFSLVKVDFHSALSTIRSEPDEIQNNIKTAISQVDDFNISQRTTGCVILDCSLTEKDSINIGELSNKSEIEKFLLWTLKKRWKTQVNRLSFSFIPGIPYYYFAFPRLLLTQLNIILNELGLVNISYQPIELFFQSKAG</sequence>
<reference evidence="1" key="1">
    <citation type="submission" date="2018-05" db="EMBL/GenBank/DDBJ databases">
        <authorList>
            <person name="Lanie J.A."/>
            <person name="Ng W.-L."/>
            <person name="Kazmierczak K.M."/>
            <person name="Andrzejewski T.M."/>
            <person name="Davidsen T.M."/>
            <person name="Wayne K.J."/>
            <person name="Tettelin H."/>
            <person name="Glass J.I."/>
            <person name="Rusch D."/>
            <person name="Podicherti R."/>
            <person name="Tsui H.-C.T."/>
            <person name="Winkler M.E."/>
        </authorList>
    </citation>
    <scope>NUCLEOTIDE SEQUENCE</scope>
</reference>
<protein>
    <submittedName>
        <fullName evidence="1">Uncharacterized protein</fullName>
    </submittedName>
</protein>
<dbReference type="AlphaFoldDB" id="A0A382GRD6"/>
<organism evidence="1">
    <name type="scientific">marine metagenome</name>
    <dbReference type="NCBI Taxonomy" id="408172"/>
    <lineage>
        <taxon>unclassified sequences</taxon>
        <taxon>metagenomes</taxon>
        <taxon>ecological metagenomes</taxon>
    </lineage>
</organism>
<gene>
    <name evidence="1" type="ORF">METZ01_LOCUS229997</name>
</gene>
<name>A0A382GRD6_9ZZZZ</name>